<dbReference type="EMBL" id="JAKFHA010000002">
    <property type="protein sequence ID" value="MCF2526920.1"/>
    <property type="molecule type" value="Genomic_DNA"/>
</dbReference>
<feature type="chain" id="PRO_5041225722" evidence="1">
    <location>
        <begin position="28"/>
        <end position="50"/>
    </location>
</feature>
<evidence type="ECO:0000313" key="2">
    <source>
        <dbReference type="EMBL" id="MCF2526920.1"/>
    </source>
</evidence>
<dbReference type="RefSeq" id="WP_235051041.1">
    <property type="nucleotide sequence ID" value="NZ_JAKFHA010000002.1"/>
</dbReference>
<accession>A0AA41TZ60</accession>
<keyword evidence="3" id="KW-1185">Reference proteome</keyword>
<reference evidence="2" key="1">
    <citation type="submission" date="2022-01" db="EMBL/GenBank/DDBJ databases">
        <title>Genome-Based Taxonomic Classification of the Phylum Actinobacteria.</title>
        <authorList>
            <person name="Gao Y."/>
        </authorList>
    </citation>
    <scope>NUCLEOTIDE SEQUENCE</scope>
    <source>
        <strain evidence="2">KLBMP 8922</strain>
    </source>
</reference>
<name>A0AA41TZ60_9ACTN</name>
<organism evidence="2 3">
    <name type="scientific">Yinghuangia soli</name>
    <dbReference type="NCBI Taxonomy" id="2908204"/>
    <lineage>
        <taxon>Bacteria</taxon>
        <taxon>Bacillati</taxon>
        <taxon>Actinomycetota</taxon>
        <taxon>Actinomycetes</taxon>
        <taxon>Kitasatosporales</taxon>
        <taxon>Streptomycetaceae</taxon>
        <taxon>Yinghuangia</taxon>
    </lineage>
</organism>
<keyword evidence="1" id="KW-0732">Signal</keyword>
<gene>
    <name evidence="2" type="ORF">LZ495_06770</name>
</gene>
<dbReference type="AlphaFoldDB" id="A0AA41TZ60"/>
<evidence type="ECO:0000256" key="1">
    <source>
        <dbReference type="SAM" id="SignalP"/>
    </source>
</evidence>
<feature type="signal peptide" evidence="1">
    <location>
        <begin position="1"/>
        <end position="27"/>
    </location>
</feature>
<sequence>MKTLVRALVAVAAAGTLAGAAASSASAAAGDADNTVVSTRSASVTFPALK</sequence>
<dbReference type="Proteomes" id="UP001165378">
    <property type="component" value="Unassembled WGS sequence"/>
</dbReference>
<proteinExistence type="predicted"/>
<comment type="caution">
    <text evidence="2">The sequence shown here is derived from an EMBL/GenBank/DDBJ whole genome shotgun (WGS) entry which is preliminary data.</text>
</comment>
<evidence type="ECO:0000313" key="3">
    <source>
        <dbReference type="Proteomes" id="UP001165378"/>
    </source>
</evidence>
<protein>
    <submittedName>
        <fullName evidence="2">Uncharacterized protein</fullName>
    </submittedName>
</protein>